<dbReference type="PANTHER" id="PTHR23419:SF8">
    <property type="entry name" value="FI09726P"/>
    <property type="match status" value="1"/>
</dbReference>
<sequence length="150" mass="16035">MLAAGGLRHGLGSAAARLQGTARRAMGCAGSSEATRGATTGAQATEYAAYYVTVPSKKAAYAIARTLVESKLAACVNIIPGVESVYIWEDKVEKDQELLLMIKSRAGLLDKIVKRVKQEHEYDTPEVIAVPILGGSGDYLDWLKANTLPR</sequence>
<dbReference type="EMBL" id="CP151505">
    <property type="protein sequence ID" value="WZN61884.1"/>
    <property type="molecule type" value="Genomic_DNA"/>
</dbReference>
<keyword evidence="3" id="KW-1185">Reference proteome</keyword>
<name>A0AAX4P7Q6_9CHLO</name>
<organism evidence="2 3">
    <name type="scientific">Chloropicon roscoffensis</name>
    <dbReference type="NCBI Taxonomy" id="1461544"/>
    <lineage>
        <taxon>Eukaryota</taxon>
        <taxon>Viridiplantae</taxon>
        <taxon>Chlorophyta</taxon>
        <taxon>Chloropicophyceae</taxon>
        <taxon>Chloropicales</taxon>
        <taxon>Chloropicaceae</taxon>
        <taxon>Chloropicon</taxon>
    </lineage>
</organism>
<evidence type="ECO:0000313" key="2">
    <source>
        <dbReference type="EMBL" id="WZN61884.1"/>
    </source>
</evidence>
<dbReference type="InterPro" id="IPR004323">
    <property type="entry name" value="Ion_tolerance_CutA"/>
</dbReference>
<evidence type="ECO:0000256" key="1">
    <source>
        <dbReference type="ARBA" id="ARBA00010169"/>
    </source>
</evidence>
<dbReference type="Proteomes" id="UP001472866">
    <property type="component" value="Chromosome 05"/>
</dbReference>
<dbReference type="Gene3D" id="3.30.70.120">
    <property type="match status" value="1"/>
</dbReference>
<dbReference type="GO" id="GO:0005507">
    <property type="term" value="F:copper ion binding"/>
    <property type="evidence" value="ECO:0007669"/>
    <property type="project" value="TreeGrafter"/>
</dbReference>
<reference evidence="2 3" key="1">
    <citation type="submission" date="2024-03" db="EMBL/GenBank/DDBJ databases">
        <title>Complete genome sequence of the green alga Chloropicon roscoffensis RCC1871.</title>
        <authorList>
            <person name="Lemieux C."/>
            <person name="Pombert J.-F."/>
            <person name="Otis C."/>
            <person name="Turmel M."/>
        </authorList>
    </citation>
    <scope>NUCLEOTIDE SEQUENCE [LARGE SCALE GENOMIC DNA]</scope>
    <source>
        <strain evidence="2 3">RCC1871</strain>
    </source>
</reference>
<dbReference type="PANTHER" id="PTHR23419">
    <property type="entry name" value="DIVALENT CATION TOLERANCE CUTA-RELATED"/>
    <property type="match status" value="1"/>
</dbReference>
<accession>A0AAX4P7Q6</accession>
<evidence type="ECO:0000313" key="3">
    <source>
        <dbReference type="Proteomes" id="UP001472866"/>
    </source>
</evidence>
<protein>
    <submittedName>
        <fullName evidence="2">Divalent ion tolerance protein CutA</fullName>
    </submittedName>
</protein>
<dbReference type="SUPFAM" id="SSF54913">
    <property type="entry name" value="GlnB-like"/>
    <property type="match status" value="1"/>
</dbReference>
<gene>
    <name evidence="2" type="ORF">HKI87_05g34190</name>
</gene>
<proteinExistence type="inferred from homology"/>
<comment type="similarity">
    <text evidence="1">Belongs to the CutA family.</text>
</comment>
<dbReference type="InterPro" id="IPR011322">
    <property type="entry name" value="N-reg_PII-like_a/b"/>
</dbReference>
<dbReference type="AlphaFoldDB" id="A0AAX4P7Q6"/>
<dbReference type="InterPro" id="IPR015867">
    <property type="entry name" value="N-reg_PII/ATP_PRibTrfase_C"/>
</dbReference>
<dbReference type="Pfam" id="PF03091">
    <property type="entry name" value="CutA1"/>
    <property type="match status" value="1"/>
</dbReference>
<dbReference type="GO" id="GO:0010038">
    <property type="term" value="P:response to metal ion"/>
    <property type="evidence" value="ECO:0007669"/>
    <property type="project" value="InterPro"/>
</dbReference>